<dbReference type="InterPro" id="IPR008409">
    <property type="entry name" value="SPF27"/>
</dbReference>
<evidence type="ECO:0000313" key="6">
    <source>
        <dbReference type="EMBL" id="CAF2325275.1"/>
    </source>
</evidence>
<evidence type="ECO:0000256" key="1">
    <source>
        <dbReference type="ARBA" id="ARBA00004123"/>
    </source>
</evidence>
<dbReference type="Pfam" id="PF05700">
    <property type="entry name" value="BCAS2"/>
    <property type="match status" value="1"/>
</dbReference>
<dbReference type="GO" id="GO:0006397">
    <property type="term" value="P:mRNA processing"/>
    <property type="evidence" value="ECO:0007669"/>
    <property type="project" value="UniProtKB-KW"/>
</dbReference>
<evidence type="ECO:0000256" key="4">
    <source>
        <dbReference type="ARBA" id="ARBA00023187"/>
    </source>
</evidence>
<evidence type="ECO:0000256" key="2">
    <source>
        <dbReference type="ARBA" id="ARBA00022664"/>
    </source>
</evidence>
<keyword evidence="4" id="KW-0508">mRNA splicing</keyword>
<name>A0A817B5Q7_BRANA</name>
<keyword evidence="3" id="KW-0747">Spliceosome</keyword>
<comment type="subcellular location">
    <subcellularLocation>
        <location evidence="1">Nucleus</location>
    </subcellularLocation>
</comment>
<dbReference type="EMBL" id="HG994364">
    <property type="protein sequence ID" value="CAF2325275.1"/>
    <property type="molecule type" value="Genomic_DNA"/>
</dbReference>
<dbReference type="Proteomes" id="UP001295469">
    <property type="component" value="Chromosome A10"/>
</dbReference>
<sequence>MGVSMVLVDEKSEHLLRRLELLKEWALYECSHNRERKYHLQTTAYKLNALSQEWRQLCVKNMKIQSACTVLETQIDLLKREAAERGWNIERKTRECLTTSIAVRQPPSNPSTMSPLKF</sequence>
<evidence type="ECO:0000256" key="3">
    <source>
        <dbReference type="ARBA" id="ARBA00022728"/>
    </source>
</evidence>
<gene>
    <name evidence="6" type="ORF">DARMORV10_A10P11050.1</name>
</gene>
<protein>
    <submittedName>
        <fullName evidence="6">(rape) hypothetical protein</fullName>
    </submittedName>
</protein>
<keyword evidence="2" id="KW-0507">mRNA processing</keyword>
<organism evidence="6">
    <name type="scientific">Brassica napus</name>
    <name type="common">Rape</name>
    <dbReference type="NCBI Taxonomy" id="3708"/>
    <lineage>
        <taxon>Eukaryota</taxon>
        <taxon>Viridiplantae</taxon>
        <taxon>Streptophyta</taxon>
        <taxon>Embryophyta</taxon>
        <taxon>Tracheophyta</taxon>
        <taxon>Spermatophyta</taxon>
        <taxon>Magnoliopsida</taxon>
        <taxon>eudicotyledons</taxon>
        <taxon>Gunneridae</taxon>
        <taxon>Pentapetalae</taxon>
        <taxon>rosids</taxon>
        <taxon>malvids</taxon>
        <taxon>Brassicales</taxon>
        <taxon>Brassicaceae</taxon>
        <taxon>Brassiceae</taxon>
        <taxon>Brassica</taxon>
    </lineage>
</organism>
<evidence type="ECO:0000256" key="5">
    <source>
        <dbReference type="ARBA" id="ARBA00023242"/>
    </source>
</evidence>
<dbReference type="GO" id="GO:0008380">
    <property type="term" value="P:RNA splicing"/>
    <property type="evidence" value="ECO:0007669"/>
    <property type="project" value="UniProtKB-KW"/>
</dbReference>
<reference evidence="6" key="1">
    <citation type="submission" date="2021-01" db="EMBL/GenBank/DDBJ databases">
        <authorList>
            <consortium name="Genoscope - CEA"/>
            <person name="William W."/>
        </authorList>
    </citation>
    <scope>NUCLEOTIDE SEQUENCE</scope>
</reference>
<proteinExistence type="predicted"/>
<accession>A0A817B5Q7</accession>
<dbReference type="AlphaFoldDB" id="A0A817B5Q7"/>
<keyword evidence="5" id="KW-0539">Nucleus</keyword>
<dbReference type="GO" id="GO:0005681">
    <property type="term" value="C:spliceosomal complex"/>
    <property type="evidence" value="ECO:0007669"/>
    <property type="project" value="UniProtKB-KW"/>
</dbReference>